<evidence type="ECO:0000256" key="6">
    <source>
        <dbReference type="ARBA" id="ARBA00023065"/>
    </source>
</evidence>
<organism evidence="15 16">
    <name type="scientific">Parerythrobacter lacustris</name>
    <dbReference type="NCBI Taxonomy" id="2969984"/>
    <lineage>
        <taxon>Bacteria</taxon>
        <taxon>Pseudomonadati</taxon>
        <taxon>Pseudomonadota</taxon>
        <taxon>Alphaproteobacteria</taxon>
        <taxon>Sphingomonadales</taxon>
        <taxon>Erythrobacteraceae</taxon>
        <taxon>Parerythrobacter</taxon>
    </lineage>
</organism>
<reference evidence="15 16" key="1">
    <citation type="submission" date="2022-08" db="EMBL/GenBank/DDBJ databases">
        <title>Polyphasic taxonomy analysis of Qipengyuania sp.RS5-5.</title>
        <authorList>
            <person name="Xamxidin M."/>
            <person name="Wu M."/>
        </authorList>
    </citation>
    <scope>NUCLEOTIDE SEQUENCE [LARGE SCALE GENOMIC DNA]</scope>
    <source>
        <strain evidence="15 16">RS5-5</strain>
    </source>
</reference>
<feature type="signal peptide" evidence="12">
    <location>
        <begin position="1"/>
        <end position="20"/>
    </location>
</feature>
<protein>
    <submittedName>
        <fullName evidence="15">TonB-dependent receptor</fullName>
    </submittedName>
</protein>
<comment type="similarity">
    <text evidence="10 11">Belongs to the TonB-dependent receptor family.</text>
</comment>
<dbReference type="InterPro" id="IPR036942">
    <property type="entry name" value="Beta-barrel_TonB_sf"/>
</dbReference>
<evidence type="ECO:0000256" key="5">
    <source>
        <dbReference type="ARBA" id="ARBA00022729"/>
    </source>
</evidence>
<comment type="caution">
    <text evidence="15">The sequence shown here is derived from an EMBL/GenBank/DDBJ whole genome shotgun (WGS) entry which is preliminary data.</text>
</comment>
<evidence type="ECO:0000256" key="8">
    <source>
        <dbReference type="ARBA" id="ARBA00023136"/>
    </source>
</evidence>
<evidence type="ECO:0000259" key="14">
    <source>
        <dbReference type="Pfam" id="PF07715"/>
    </source>
</evidence>
<keyword evidence="5 12" id="KW-0732">Signal</keyword>
<keyword evidence="4 10" id="KW-0812">Transmembrane</keyword>
<keyword evidence="3 10" id="KW-1134">Transmembrane beta strand</keyword>
<dbReference type="Gene3D" id="2.170.130.10">
    <property type="entry name" value="TonB-dependent receptor, plug domain"/>
    <property type="match status" value="1"/>
</dbReference>
<evidence type="ECO:0000256" key="3">
    <source>
        <dbReference type="ARBA" id="ARBA00022452"/>
    </source>
</evidence>
<keyword evidence="7 11" id="KW-0798">TonB box</keyword>
<gene>
    <name evidence="15" type="ORF">NSO95_06495</name>
</gene>
<keyword evidence="16" id="KW-1185">Reference proteome</keyword>
<dbReference type="PROSITE" id="PS52016">
    <property type="entry name" value="TONB_DEPENDENT_REC_3"/>
    <property type="match status" value="1"/>
</dbReference>
<keyword evidence="2 10" id="KW-0813">Transport</keyword>
<dbReference type="PANTHER" id="PTHR30069:SF53">
    <property type="entry name" value="COLICIN I RECEPTOR-RELATED"/>
    <property type="match status" value="1"/>
</dbReference>
<evidence type="ECO:0000256" key="12">
    <source>
        <dbReference type="SAM" id="SignalP"/>
    </source>
</evidence>
<dbReference type="PANTHER" id="PTHR30069">
    <property type="entry name" value="TONB-DEPENDENT OUTER MEMBRANE RECEPTOR"/>
    <property type="match status" value="1"/>
</dbReference>
<dbReference type="Gene3D" id="2.40.170.20">
    <property type="entry name" value="TonB-dependent receptor, beta-barrel domain"/>
    <property type="match status" value="1"/>
</dbReference>
<feature type="domain" description="TonB-dependent receptor plug" evidence="14">
    <location>
        <begin position="53"/>
        <end position="161"/>
    </location>
</feature>
<dbReference type="Proteomes" id="UP001206067">
    <property type="component" value="Unassembled WGS sequence"/>
</dbReference>
<proteinExistence type="inferred from homology"/>
<evidence type="ECO:0000256" key="9">
    <source>
        <dbReference type="ARBA" id="ARBA00023237"/>
    </source>
</evidence>
<dbReference type="SUPFAM" id="SSF56935">
    <property type="entry name" value="Porins"/>
    <property type="match status" value="1"/>
</dbReference>
<accession>A0ABT1XPK4</accession>
<dbReference type="EMBL" id="JANKHH010000003">
    <property type="protein sequence ID" value="MCR2833588.1"/>
    <property type="molecule type" value="Genomic_DNA"/>
</dbReference>
<keyword evidence="8 10" id="KW-0472">Membrane</keyword>
<dbReference type="CDD" id="cd01347">
    <property type="entry name" value="ligand_gated_channel"/>
    <property type="match status" value="1"/>
</dbReference>
<keyword evidence="9 10" id="KW-0998">Cell outer membrane</keyword>
<evidence type="ECO:0000313" key="15">
    <source>
        <dbReference type="EMBL" id="MCR2833588.1"/>
    </source>
</evidence>
<dbReference type="Pfam" id="PF07715">
    <property type="entry name" value="Plug"/>
    <property type="match status" value="1"/>
</dbReference>
<name>A0ABT1XPK4_9SPHN</name>
<keyword evidence="15" id="KW-0675">Receptor</keyword>
<comment type="subcellular location">
    <subcellularLocation>
        <location evidence="1 10">Cell outer membrane</location>
        <topology evidence="1 10">Multi-pass membrane protein</topology>
    </subcellularLocation>
</comment>
<dbReference type="InterPro" id="IPR000531">
    <property type="entry name" value="Beta-barrel_TonB"/>
</dbReference>
<dbReference type="InterPro" id="IPR012910">
    <property type="entry name" value="Plug_dom"/>
</dbReference>
<evidence type="ECO:0000313" key="16">
    <source>
        <dbReference type="Proteomes" id="UP001206067"/>
    </source>
</evidence>
<evidence type="ECO:0000256" key="1">
    <source>
        <dbReference type="ARBA" id="ARBA00004571"/>
    </source>
</evidence>
<dbReference type="Pfam" id="PF00593">
    <property type="entry name" value="TonB_dep_Rec_b-barrel"/>
    <property type="match status" value="1"/>
</dbReference>
<feature type="chain" id="PRO_5047529561" evidence="12">
    <location>
        <begin position="21"/>
        <end position="644"/>
    </location>
</feature>
<dbReference type="InterPro" id="IPR039426">
    <property type="entry name" value="TonB-dep_rcpt-like"/>
</dbReference>
<dbReference type="InterPro" id="IPR037066">
    <property type="entry name" value="Plug_dom_sf"/>
</dbReference>
<evidence type="ECO:0000256" key="2">
    <source>
        <dbReference type="ARBA" id="ARBA00022448"/>
    </source>
</evidence>
<feature type="domain" description="TonB-dependent receptor-like beta-barrel" evidence="13">
    <location>
        <begin position="229"/>
        <end position="617"/>
    </location>
</feature>
<evidence type="ECO:0000256" key="11">
    <source>
        <dbReference type="RuleBase" id="RU003357"/>
    </source>
</evidence>
<evidence type="ECO:0000259" key="13">
    <source>
        <dbReference type="Pfam" id="PF00593"/>
    </source>
</evidence>
<evidence type="ECO:0000256" key="4">
    <source>
        <dbReference type="ARBA" id="ARBA00022692"/>
    </source>
</evidence>
<keyword evidence="6" id="KW-0406">Ion transport</keyword>
<evidence type="ECO:0000256" key="7">
    <source>
        <dbReference type="ARBA" id="ARBA00023077"/>
    </source>
</evidence>
<dbReference type="RefSeq" id="WP_257595349.1">
    <property type="nucleotide sequence ID" value="NZ_JANKHH010000003.1"/>
</dbReference>
<evidence type="ECO:0000256" key="10">
    <source>
        <dbReference type="PROSITE-ProRule" id="PRU01360"/>
    </source>
</evidence>
<sequence>MRKYLFIGVSFAAIAGPGWAQDAVEDEQFCLCNGTRINEAEITVTATGTRIEVEDTGQSVTVFGPEEIAAVQGADLTRVLQRAPGVTIARNGGTGSFTGVRVRGAEAEQLLTLIDGVRLSDPAAPGGGFDFGNLLTGNLEKVELLRGSNSTVWGSDAIGGVLVASTRASSALSASAEYGARDTVSLAVSGGLSGDTGFVGLSGSYFTTDGFSAAANGTEADGFEQWAVNGQGRLYLSYALELFTQARYAEGRLELDGFPAPAFALADTAEYQDTRQLSAAAGATYDNGPLFVRATYSFADTARDNVDPAFGPSFTSDGRSDRIDVKGEWRPIGPLLVNFGAEHEWLEYRTLFDAGNDTRIFGAYTQLGIEFGGLSAHAGARFDDHARFGSATSFGADLSYEVADDLRLKASVGEGFKAPTLFQLFSDFGNETLRPERSTSFDIGLTYSGRAWLDYVGITLFRRDNENLIDFVSCFGVTGGICTDRPFGTYDNVGRTRAQGFELEAGKTLGEVLQLRAAYAFIDTENRTAGSANRGKVLARRPDHALTLSADVEFDPGSEFTPTLGAEMRFVSDAFDNAANTVPLDDYVVIDVRATKPLLMIDEDTQRTLDIFARIENVTDAGYQTAAGYASPGRGVFVGIRTGL</sequence>